<dbReference type="EMBL" id="QEXO01000001">
    <property type="protein sequence ID" value="PWE15621.1"/>
    <property type="molecule type" value="Genomic_DNA"/>
</dbReference>
<dbReference type="AlphaFoldDB" id="A0A2U2BNM4"/>
<protein>
    <submittedName>
        <fullName evidence="2">Uncharacterized protein</fullName>
    </submittedName>
</protein>
<comment type="caution">
    <text evidence="2">The sequence shown here is derived from an EMBL/GenBank/DDBJ whole genome shotgun (WGS) entry which is preliminary data.</text>
</comment>
<sequence>MNPQKSDKEATNAAIYDALIEKNNRLKARIKDLEQKLRDTRCISLYTLGPLRSRETILVYVGAEDTQQVETNLTDDFGHDAANLIARHLYYLERSPLTAEVRNAIRNAYIRGGSFSIW</sequence>
<organism evidence="2 3">
    <name type="scientific">Alcaligenes faecalis</name>
    <dbReference type="NCBI Taxonomy" id="511"/>
    <lineage>
        <taxon>Bacteria</taxon>
        <taxon>Pseudomonadati</taxon>
        <taxon>Pseudomonadota</taxon>
        <taxon>Betaproteobacteria</taxon>
        <taxon>Burkholderiales</taxon>
        <taxon>Alcaligenaceae</taxon>
        <taxon>Alcaligenes</taxon>
    </lineage>
</organism>
<feature type="coiled-coil region" evidence="1">
    <location>
        <begin position="16"/>
        <end position="43"/>
    </location>
</feature>
<proteinExistence type="predicted"/>
<keyword evidence="1" id="KW-0175">Coiled coil</keyword>
<reference evidence="2 3" key="1">
    <citation type="submission" date="2018-05" db="EMBL/GenBank/DDBJ databases">
        <title>Genome Sequence of an Efficient Indole-Degrading Bacterium, Alcaligenes sp.YBY.</title>
        <authorList>
            <person name="Yang B."/>
        </authorList>
    </citation>
    <scope>NUCLEOTIDE SEQUENCE [LARGE SCALE GENOMIC DNA]</scope>
    <source>
        <strain evidence="2 3">YBY</strain>
    </source>
</reference>
<evidence type="ECO:0000313" key="2">
    <source>
        <dbReference type="EMBL" id="PWE15621.1"/>
    </source>
</evidence>
<name>A0A2U2BNM4_ALCFA</name>
<evidence type="ECO:0000256" key="1">
    <source>
        <dbReference type="SAM" id="Coils"/>
    </source>
</evidence>
<dbReference type="Proteomes" id="UP000245216">
    <property type="component" value="Unassembled WGS sequence"/>
</dbReference>
<reference evidence="2 3" key="2">
    <citation type="submission" date="2018-05" db="EMBL/GenBank/DDBJ databases">
        <authorList>
            <person name="Lanie J.A."/>
            <person name="Ng W.-L."/>
            <person name="Kazmierczak K.M."/>
            <person name="Andrzejewski T.M."/>
            <person name="Davidsen T.M."/>
            <person name="Wayne K.J."/>
            <person name="Tettelin H."/>
            <person name="Glass J.I."/>
            <person name="Rusch D."/>
            <person name="Podicherti R."/>
            <person name="Tsui H.-C.T."/>
            <person name="Winkler M.E."/>
        </authorList>
    </citation>
    <scope>NUCLEOTIDE SEQUENCE [LARGE SCALE GENOMIC DNA]</scope>
    <source>
        <strain evidence="2 3">YBY</strain>
    </source>
</reference>
<gene>
    <name evidence="2" type="ORF">DF183_02500</name>
</gene>
<dbReference type="RefSeq" id="WP_109088321.1">
    <property type="nucleotide sequence ID" value="NZ_QEXO01000001.1"/>
</dbReference>
<evidence type="ECO:0000313" key="3">
    <source>
        <dbReference type="Proteomes" id="UP000245216"/>
    </source>
</evidence>
<accession>A0A2U2BNM4</accession>